<reference evidence="2 3" key="1">
    <citation type="submission" date="2020-06" db="EMBL/GenBank/DDBJ databases">
        <title>Genome mining for natural products.</title>
        <authorList>
            <person name="Zhang B."/>
            <person name="Shi J."/>
            <person name="Ge H."/>
        </authorList>
    </citation>
    <scope>NUCLEOTIDE SEQUENCE [LARGE SCALE GENOMIC DNA]</scope>
    <source>
        <strain evidence="2 3">NA02069</strain>
    </source>
</reference>
<keyword evidence="1" id="KW-0472">Membrane</keyword>
<accession>A0A7H8TJF1</accession>
<dbReference type="EMBL" id="CP056041">
    <property type="protein sequence ID" value="QKZ23535.1"/>
    <property type="molecule type" value="Genomic_DNA"/>
</dbReference>
<feature type="transmembrane region" description="Helical" evidence="1">
    <location>
        <begin position="21"/>
        <end position="49"/>
    </location>
</feature>
<protein>
    <recommendedName>
        <fullName evidence="4">Integral membrane protein</fullName>
    </recommendedName>
</protein>
<keyword evidence="1" id="KW-1133">Transmembrane helix</keyword>
<evidence type="ECO:0000256" key="1">
    <source>
        <dbReference type="SAM" id="Phobius"/>
    </source>
</evidence>
<organism evidence="2 3">
    <name type="scientific">Streptomyces chartreusis</name>
    <dbReference type="NCBI Taxonomy" id="1969"/>
    <lineage>
        <taxon>Bacteria</taxon>
        <taxon>Bacillati</taxon>
        <taxon>Actinomycetota</taxon>
        <taxon>Actinomycetes</taxon>
        <taxon>Kitasatosporales</taxon>
        <taxon>Streptomycetaceae</taxon>
        <taxon>Streptomyces</taxon>
    </lineage>
</organism>
<dbReference type="PANTHER" id="PTHR42305:SF1">
    <property type="entry name" value="MEMBRANE PROTEIN RV1733C-RELATED"/>
    <property type="match status" value="1"/>
</dbReference>
<dbReference type="InterPro" id="IPR039708">
    <property type="entry name" value="MT1774/Rv1733c-like"/>
</dbReference>
<evidence type="ECO:0000313" key="2">
    <source>
        <dbReference type="EMBL" id="QKZ23535.1"/>
    </source>
</evidence>
<dbReference type="PANTHER" id="PTHR42305">
    <property type="entry name" value="MEMBRANE PROTEIN RV1733C-RELATED"/>
    <property type="match status" value="1"/>
</dbReference>
<feature type="transmembrane region" description="Helical" evidence="1">
    <location>
        <begin position="145"/>
        <end position="166"/>
    </location>
</feature>
<gene>
    <name evidence="2" type="ORF">HUT05_42960</name>
</gene>
<dbReference type="Proteomes" id="UP000509418">
    <property type="component" value="Chromosome"/>
</dbReference>
<dbReference type="AlphaFoldDB" id="A0A7H8TJF1"/>
<keyword evidence="3" id="KW-1185">Reference proteome</keyword>
<keyword evidence="1" id="KW-0812">Transmembrane</keyword>
<evidence type="ECO:0000313" key="3">
    <source>
        <dbReference type="Proteomes" id="UP000509418"/>
    </source>
</evidence>
<proteinExistence type="predicted"/>
<evidence type="ECO:0008006" key="4">
    <source>
        <dbReference type="Google" id="ProtNLM"/>
    </source>
</evidence>
<sequence length="194" mass="21350">MRSQVRGWRLRSSPLRRRSDVMEAWILVTVAVLLLVVAPLTGVAAAWWAHGDARALVREQREDLRHVRAEVVERASRTAPLAQSARQPTAKATVRWTDPELGPRTAVARVPPGTGTGAKVDVWLDSRGHSVTPPPGTAAVWQNTVTIGICTTGAAVAVILFGHTVVRHAAMRRRLAEWDQEWARTEPAWTGRRA</sequence>
<name>A0A7H8TJF1_STRCX</name>
<dbReference type="RefSeq" id="WP_176578253.1">
    <property type="nucleotide sequence ID" value="NZ_CBDRGH010000026.1"/>
</dbReference>